<dbReference type="Proteomes" id="UP000070544">
    <property type="component" value="Unassembled WGS sequence"/>
</dbReference>
<evidence type="ECO:0000313" key="3">
    <source>
        <dbReference type="EMBL" id="KXS21834.1"/>
    </source>
</evidence>
<dbReference type="EMBL" id="KQ965732">
    <property type="protein sequence ID" value="KXS21834.1"/>
    <property type="molecule type" value="Genomic_DNA"/>
</dbReference>
<keyword evidence="4" id="KW-1185">Reference proteome</keyword>
<name>A0A139AYQ4_GONPJ</name>
<evidence type="ECO:0000256" key="1">
    <source>
        <dbReference type="SAM" id="MobiDB-lite"/>
    </source>
</evidence>
<accession>A0A139AYQ4</accession>
<feature type="region of interest" description="Disordered" evidence="1">
    <location>
        <begin position="43"/>
        <end position="66"/>
    </location>
</feature>
<dbReference type="OrthoDB" id="10001675at2759"/>
<feature type="transmembrane region" description="Helical" evidence="2">
    <location>
        <begin position="12"/>
        <end position="32"/>
    </location>
</feature>
<organism evidence="3 4">
    <name type="scientific">Gonapodya prolifera (strain JEL478)</name>
    <name type="common">Monoblepharis prolifera</name>
    <dbReference type="NCBI Taxonomy" id="1344416"/>
    <lineage>
        <taxon>Eukaryota</taxon>
        <taxon>Fungi</taxon>
        <taxon>Fungi incertae sedis</taxon>
        <taxon>Chytridiomycota</taxon>
        <taxon>Chytridiomycota incertae sedis</taxon>
        <taxon>Monoblepharidomycetes</taxon>
        <taxon>Monoblepharidales</taxon>
        <taxon>Gonapodyaceae</taxon>
        <taxon>Gonapodya</taxon>
    </lineage>
</organism>
<dbReference type="AlphaFoldDB" id="A0A139AYQ4"/>
<reference evidence="3 4" key="1">
    <citation type="journal article" date="2015" name="Genome Biol. Evol.">
        <title>Phylogenomic analyses indicate that early fungi evolved digesting cell walls of algal ancestors of land plants.</title>
        <authorList>
            <person name="Chang Y."/>
            <person name="Wang S."/>
            <person name="Sekimoto S."/>
            <person name="Aerts A.L."/>
            <person name="Choi C."/>
            <person name="Clum A."/>
            <person name="LaButti K.M."/>
            <person name="Lindquist E.A."/>
            <person name="Yee Ngan C."/>
            <person name="Ohm R.A."/>
            <person name="Salamov A.A."/>
            <person name="Grigoriev I.V."/>
            <person name="Spatafora J.W."/>
            <person name="Berbee M.L."/>
        </authorList>
    </citation>
    <scope>NUCLEOTIDE SEQUENCE [LARGE SCALE GENOMIC DNA]</scope>
    <source>
        <strain evidence="3 4">JEL478</strain>
    </source>
</reference>
<gene>
    <name evidence="3" type="ORF">M427DRAFT_51207</name>
</gene>
<evidence type="ECO:0000256" key="2">
    <source>
        <dbReference type="SAM" id="Phobius"/>
    </source>
</evidence>
<keyword evidence="2" id="KW-0812">Transmembrane</keyword>
<dbReference type="STRING" id="1344416.A0A139AYQ4"/>
<evidence type="ECO:0008006" key="5">
    <source>
        <dbReference type="Google" id="ProtNLM"/>
    </source>
</evidence>
<evidence type="ECO:0000313" key="4">
    <source>
        <dbReference type="Proteomes" id="UP000070544"/>
    </source>
</evidence>
<sequence>MTLLANGGPSLVFVGISLVALLTIFAAGFMGARAGYGYADLEQVPRPPPHGHDMRPGPGPGRFREPSPVDTEALAAVLAAPHLQFCYNIGEHERHVFSQQGEDGVLEYIFDNIGTTDKYYVEFGTEACTECNTRHLWDAYGWTGLLMDGSGKAPDSRIIQNHMITVENIVELFEKYEVPKRFDLLSVDIDTVDYFVTKKILDSGYRPRVIASEINPYFDIEDRLSVPPSHTKWLGTPVFGQSPRAVFEQMEKYGYRTVYTDRNSINVFSIHIDVLVELVHKRTSLTVSHDIIAQLLPPFEYLYRRRAALHGMTHKEFNDMKKSKFMEVHP</sequence>
<protein>
    <recommendedName>
        <fullName evidence="5">Methyltransferase FkbM domain-containing protein</fullName>
    </recommendedName>
</protein>
<proteinExistence type="predicted"/>
<keyword evidence="2" id="KW-1133">Transmembrane helix</keyword>
<keyword evidence="2" id="KW-0472">Membrane</keyword>